<dbReference type="EMBL" id="VUJU01009683">
    <property type="protein sequence ID" value="KAF0718378.1"/>
    <property type="molecule type" value="Genomic_DNA"/>
</dbReference>
<dbReference type="OrthoDB" id="8059068at2759"/>
<dbReference type="Proteomes" id="UP000478052">
    <property type="component" value="Unassembled WGS sequence"/>
</dbReference>
<feature type="domain" description="Transposable element P transposase-like GTP-binding insertion" evidence="1">
    <location>
        <begin position="1"/>
        <end position="53"/>
    </location>
</feature>
<protein>
    <submittedName>
        <fullName evidence="2">THAP-type domain-containing protein</fullName>
    </submittedName>
</protein>
<gene>
    <name evidence="2" type="ORF">FWK35_00032870</name>
</gene>
<name>A0A6G0W2R3_APHCR</name>
<sequence length="141" mass="16177">MKVRFASQVFSATVAAGMRTCIKCNTLPIAADTTVNFIDNMDKLFDILNSKPKADGKEFNLPFKNNPKQKNHLIIMLNIFKNMRVIETKSVNGITTNVDVKQRIKLINGWQITIKSLLQLWDDIQKPQYFLCTNRLNQDCL</sequence>
<evidence type="ECO:0000313" key="2">
    <source>
        <dbReference type="EMBL" id="KAF0718378.1"/>
    </source>
</evidence>
<evidence type="ECO:0000313" key="3">
    <source>
        <dbReference type="Proteomes" id="UP000478052"/>
    </source>
</evidence>
<organism evidence="2 3">
    <name type="scientific">Aphis craccivora</name>
    <name type="common">Cowpea aphid</name>
    <dbReference type="NCBI Taxonomy" id="307492"/>
    <lineage>
        <taxon>Eukaryota</taxon>
        <taxon>Metazoa</taxon>
        <taxon>Ecdysozoa</taxon>
        <taxon>Arthropoda</taxon>
        <taxon>Hexapoda</taxon>
        <taxon>Insecta</taxon>
        <taxon>Pterygota</taxon>
        <taxon>Neoptera</taxon>
        <taxon>Paraneoptera</taxon>
        <taxon>Hemiptera</taxon>
        <taxon>Sternorrhyncha</taxon>
        <taxon>Aphidomorpha</taxon>
        <taxon>Aphidoidea</taxon>
        <taxon>Aphididae</taxon>
        <taxon>Aphidini</taxon>
        <taxon>Aphis</taxon>
        <taxon>Aphis</taxon>
    </lineage>
</organism>
<dbReference type="Pfam" id="PF21788">
    <property type="entry name" value="TNP-like_GBD"/>
    <property type="match status" value="1"/>
</dbReference>
<dbReference type="AlphaFoldDB" id="A0A6G0W2R3"/>
<evidence type="ECO:0000259" key="1">
    <source>
        <dbReference type="Pfam" id="PF21788"/>
    </source>
</evidence>
<proteinExistence type="predicted"/>
<dbReference type="InterPro" id="IPR048366">
    <property type="entry name" value="TNP-like_GBD"/>
</dbReference>
<accession>A0A6G0W2R3</accession>
<keyword evidence="3" id="KW-1185">Reference proteome</keyword>
<reference evidence="2 3" key="1">
    <citation type="submission" date="2019-08" db="EMBL/GenBank/DDBJ databases">
        <title>Whole genome of Aphis craccivora.</title>
        <authorList>
            <person name="Voronova N.V."/>
            <person name="Shulinski R.S."/>
            <person name="Bandarenka Y.V."/>
            <person name="Zhorov D.G."/>
            <person name="Warner D."/>
        </authorList>
    </citation>
    <scope>NUCLEOTIDE SEQUENCE [LARGE SCALE GENOMIC DNA]</scope>
    <source>
        <strain evidence="2">180601</strain>
        <tissue evidence="2">Whole Body</tissue>
    </source>
</reference>
<comment type="caution">
    <text evidence="2">The sequence shown here is derived from an EMBL/GenBank/DDBJ whole genome shotgun (WGS) entry which is preliminary data.</text>
</comment>